<dbReference type="WBParaSite" id="ASIM_0001442001-mRNA-1">
    <property type="protein sequence ID" value="ASIM_0001442001-mRNA-1"/>
    <property type="gene ID" value="ASIM_0001442001"/>
</dbReference>
<evidence type="ECO:0000256" key="7">
    <source>
        <dbReference type="ARBA" id="ARBA00022842"/>
    </source>
</evidence>
<keyword evidence="11" id="KW-0496">Mitochondrion</keyword>
<dbReference type="GO" id="GO:0030976">
    <property type="term" value="F:thiamine pyrophosphate binding"/>
    <property type="evidence" value="ECO:0007669"/>
    <property type="project" value="InterPro"/>
</dbReference>
<comment type="function">
    <text evidence="14">The 2-oxoglutarate dehydrogenase complex catalyzes the overall conversion of 2-oxoglutarate to succinyl-CoA and CO(2). It contains multiple copies of three enzymatic components: 2-oxoglutarate dehydrogenase (E1), dihydrolipoamide succinyltransferase (E2) and lipoamide dehydrogenase (E3).</text>
</comment>
<dbReference type="GO" id="GO:0004591">
    <property type="term" value="F:oxoglutarate dehydrogenase (succinyl-transferring) activity"/>
    <property type="evidence" value="ECO:0007669"/>
    <property type="project" value="UniProtKB-EC"/>
</dbReference>
<dbReference type="FunFam" id="3.40.50.970:FF:000135">
    <property type="entry name" value="Uncharacterized protein"/>
    <property type="match status" value="1"/>
</dbReference>
<evidence type="ECO:0000256" key="8">
    <source>
        <dbReference type="ARBA" id="ARBA00022946"/>
    </source>
</evidence>
<dbReference type="AlphaFoldDB" id="A0A0M3K0S1"/>
<comment type="cofactor">
    <cofactor evidence="2">
        <name>thiamine diphosphate</name>
        <dbReference type="ChEBI" id="CHEBI:58937"/>
    </cofactor>
</comment>
<dbReference type="Pfam" id="PF16870">
    <property type="entry name" value="OxoGdeHyase_C"/>
    <property type="match status" value="1"/>
</dbReference>
<evidence type="ECO:0000256" key="14">
    <source>
        <dbReference type="ARBA" id="ARBA00037426"/>
    </source>
</evidence>
<dbReference type="Gene3D" id="1.10.287.1150">
    <property type="entry name" value="TPP helical domain"/>
    <property type="match status" value="1"/>
</dbReference>
<proteinExistence type="inferred from homology"/>
<dbReference type="OrthoDB" id="413077at2759"/>
<keyword evidence="8" id="KW-0809">Transit peptide</keyword>
<dbReference type="PANTHER" id="PTHR23152">
    <property type="entry name" value="2-OXOGLUTARATE DEHYDROGENASE"/>
    <property type="match status" value="1"/>
</dbReference>
<dbReference type="InterPro" id="IPR031717">
    <property type="entry name" value="ODO-1/KGD_C"/>
</dbReference>
<evidence type="ECO:0000313" key="19">
    <source>
        <dbReference type="Proteomes" id="UP000267096"/>
    </source>
</evidence>
<dbReference type="GO" id="GO:0005739">
    <property type="term" value="C:mitochondrion"/>
    <property type="evidence" value="ECO:0007669"/>
    <property type="project" value="UniProtKB-SubCell"/>
</dbReference>
<dbReference type="Gene3D" id="3.40.50.970">
    <property type="match status" value="1"/>
</dbReference>
<evidence type="ECO:0000256" key="3">
    <source>
        <dbReference type="ARBA" id="ARBA00004173"/>
    </source>
</evidence>
<dbReference type="SMART" id="SM00861">
    <property type="entry name" value="Transket_pyr"/>
    <property type="match status" value="1"/>
</dbReference>
<dbReference type="InterPro" id="IPR042179">
    <property type="entry name" value="KGD_C_sf"/>
</dbReference>
<keyword evidence="10" id="KW-0786">Thiamine pyrophosphate</keyword>
<dbReference type="InterPro" id="IPR032106">
    <property type="entry name" value="2-oxogl_dehyd_N"/>
</dbReference>
<organism evidence="20">
    <name type="scientific">Anisakis simplex</name>
    <name type="common">Herring worm</name>
    <dbReference type="NCBI Taxonomy" id="6269"/>
    <lineage>
        <taxon>Eukaryota</taxon>
        <taxon>Metazoa</taxon>
        <taxon>Ecdysozoa</taxon>
        <taxon>Nematoda</taxon>
        <taxon>Chromadorea</taxon>
        <taxon>Rhabditida</taxon>
        <taxon>Spirurina</taxon>
        <taxon>Ascaridomorpha</taxon>
        <taxon>Ascaridoidea</taxon>
        <taxon>Anisakidae</taxon>
        <taxon>Anisakis</taxon>
        <taxon>Anisakis simplex complex</taxon>
    </lineage>
</organism>
<protein>
    <recommendedName>
        <fullName evidence="15">2-oxoglutarate dehydrogenase, mitochondrial</fullName>
        <ecNumber evidence="5">1.2.4.2</ecNumber>
    </recommendedName>
    <alternativeName>
        <fullName evidence="16">2-oxoglutarate dehydrogenase complex component E1</fullName>
    </alternativeName>
    <alternativeName>
        <fullName evidence="13">Alpha-ketoglutarate dehydrogenase</fullName>
    </alternativeName>
</protein>
<reference evidence="20" key="1">
    <citation type="submission" date="2016-04" db="UniProtKB">
        <authorList>
            <consortium name="WormBaseParasite"/>
        </authorList>
    </citation>
    <scope>IDENTIFICATION</scope>
</reference>
<dbReference type="EMBL" id="UYRR01031521">
    <property type="protein sequence ID" value="VDK50727.1"/>
    <property type="molecule type" value="Genomic_DNA"/>
</dbReference>
<evidence type="ECO:0000256" key="4">
    <source>
        <dbReference type="ARBA" id="ARBA00006936"/>
    </source>
</evidence>
<evidence type="ECO:0000256" key="9">
    <source>
        <dbReference type="ARBA" id="ARBA00023002"/>
    </source>
</evidence>
<dbReference type="Pfam" id="PF00676">
    <property type="entry name" value="E1_dh"/>
    <property type="match status" value="1"/>
</dbReference>
<keyword evidence="6" id="KW-0479">Metal-binding</keyword>
<evidence type="ECO:0000313" key="18">
    <source>
        <dbReference type="EMBL" id="VDK50727.1"/>
    </source>
</evidence>
<evidence type="ECO:0000256" key="10">
    <source>
        <dbReference type="ARBA" id="ARBA00023052"/>
    </source>
</evidence>
<dbReference type="Pfam" id="PF16078">
    <property type="entry name" value="2-oxogl_dehyd_N"/>
    <property type="match status" value="1"/>
</dbReference>
<dbReference type="EC" id="1.2.4.2" evidence="5"/>
<dbReference type="PANTHER" id="PTHR23152:SF4">
    <property type="entry name" value="2-OXOADIPATE DEHYDROGENASE COMPLEX COMPONENT E1"/>
    <property type="match status" value="1"/>
</dbReference>
<dbReference type="NCBIfam" id="TIGR00239">
    <property type="entry name" value="2oxo_dh_E1"/>
    <property type="match status" value="1"/>
</dbReference>
<reference evidence="18 19" key="2">
    <citation type="submission" date="2018-11" db="EMBL/GenBank/DDBJ databases">
        <authorList>
            <consortium name="Pathogen Informatics"/>
        </authorList>
    </citation>
    <scope>NUCLEOTIDE SEQUENCE [LARGE SCALE GENOMIC DNA]</scope>
</reference>
<dbReference type="NCBIfam" id="NF006914">
    <property type="entry name" value="PRK09404.1"/>
    <property type="match status" value="1"/>
</dbReference>
<evidence type="ECO:0000259" key="17">
    <source>
        <dbReference type="SMART" id="SM00861"/>
    </source>
</evidence>
<comment type="similarity">
    <text evidence="4">Belongs to the alpha-ketoglutarate dehydrogenase family.</text>
</comment>
<sequence>MNKKTMKRTFRTELNLSSAMPLFLAKYRFAKSVSSERQLSRVWFTHQYRQNTTSAKQNANTNVMSSVYAQQMYKAWCNDPTSVHSSWDKYFRSAHQGCVNVPPVVPSTSSSTATYLPSKTGTFKSHLKVNATKEINDHLKVQNLIRRYQKSLILKAGEPYHLHVWFMFGIPFIMAKEHVKSLALILKVIGHTLAALDPLGVSHPHLDSKFFSKPDMKSYGFTEQDLDRQFILPMDTFIGGKEKTLKLREIISRLEKTYCGHTGVEYMHLTNYEALEWIRRRFESPLSITLDRQQKEIILKRLIQSTFFEEFLAKKWPGEKRFGLEGCEVLIPAVKQLMDRSAMFGVDSFVIGMPHRGRLNVLANVCHQPFPIIFSQFSSLKPTDEGTADVKYHLGLCVNRFNRASHSNVKIAVVANPSHLEAVDPVVLGKVRAELLYRRDGDAEHTLAILMHGDAAISGEGIVMETFNLNNLNAYTVKGCIHIVVNNQIGFTTDPRASRSSPYCTDIGRLLGCPIFHVNSDDPEAVVHVCNVAADWRRKFRKDVIIDLVCYRRFGHNELDEPMLTQPIMYQRIKQIQPVFRIYHDQLINEGTFDSHFIQEEVESYNELLEEGYAEAKRVKRLRNRDWLDSPWPEQSKFMKRDEPINIPSTGVTKRKIDIIMSKFASVPEEFNLHKGLEKIIKGRQKMHEEESYDWACGEALAFGSLLLDGTHVRLSGEDVERGTFSHRHHVLHDQKVDGRTYVALSSMSGEQAEYTVCNSSLSEYGILGFEFGYSMVDPNSLVVWEAQFGDFANNAQCIIDQIICSGESKWIRQSGLVLSLPHGHEGMGPEHSSARVERFLQMCNEGDATFDSLQKGQFGNNFAAEQLAATNWIVTNCTTPANLFHAYRRQVLMPFRKPLVQFAPKSLLRHPLVRSPLADFLPTTSFKRMIADDSAASQAPHNVNRLIFCSGKIYYDLTAVRKYLKMESSIAINRIEQLSPFPYDLVVKELHRYKNAQVIWTQEEHKNAGAWTFVRPKLNTLLESSDRKVTYVGRPPSAVPATGNKFTHISEQRDVLAKSMGVKQNEIANFK</sequence>
<dbReference type="Gene3D" id="3.40.50.12470">
    <property type="match status" value="1"/>
</dbReference>
<dbReference type="Proteomes" id="UP000267096">
    <property type="component" value="Unassembled WGS sequence"/>
</dbReference>
<evidence type="ECO:0000256" key="12">
    <source>
        <dbReference type="ARBA" id="ARBA00023152"/>
    </source>
</evidence>
<accession>A0A0M3K0S1</accession>
<feature type="domain" description="Transketolase-like pyrimidine-binding" evidence="17">
    <location>
        <begin position="693"/>
        <end position="911"/>
    </location>
</feature>
<evidence type="ECO:0000256" key="15">
    <source>
        <dbReference type="ARBA" id="ARBA00040267"/>
    </source>
</evidence>
<gene>
    <name evidence="18" type="ORF">ASIM_LOCUS13847</name>
</gene>
<evidence type="ECO:0000256" key="16">
    <source>
        <dbReference type="ARBA" id="ARBA00042984"/>
    </source>
</evidence>
<keyword evidence="7" id="KW-0460">Magnesium</keyword>
<dbReference type="GO" id="GO:0046872">
    <property type="term" value="F:metal ion binding"/>
    <property type="evidence" value="ECO:0007669"/>
    <property type="project" value="UniProtKB-KW"/>
</dbReference>
<dbReference type="PIRSF" id="PIRSF000157">
    <property type="entry name" value="Oxoglu_dh_E1"/>
    <property type="match status" value="1"/>
</dbReference>
<dbReference type="SUPFAM" id="SSF52518">
    <property type="entry name" value="Thiamin diphosphate-binding fold (THDP-binding)"/>
    <property type="match status" value="2"/>
</dbReference>
<dbReference type="GO" id="GO:0006099">
    <property type="term" value="P:tricarboxylic acid cycle"/>
    <property type="evidence" value="ECO:0007669"/>
    <property type="project" value="TreeGrafter"/>
</dbReference>
<evidence type="ECO:0000256" key="5">
    <source>
        <dbReference type="ARBA" id="ARBA00012280"/>
    </source>
</evidence>
<dbReference type="InterPro" id="IPR029061">
    <property type="entry name" value="THDP-binding"/>
</dbReference>
<evidence type="ECO:0000256" key="6">
    <source>
        <dbReference type="ARBA" id="ARBA00022723"/>
    </source>
</evidence>
<keyword evidence="9" id="KW-0560">Oxidoreductase</keyword>
<dbReference type="GO" id="GO:0045252">
    <property type="term" value="C:oxoglutarate dehydrogenase complex"/>
    <property type="evidence" value="ECO:0007669"/>
    <property type="project" value="TreeGrafter"/>
</dbReference>
<evidence type="ECO:0000256" key="1">
    <source>
        <dbReference type="ARBA" id="ARBA00001946"/>
    </source>
</evidence>
<evidence type="ECO:0000256" key="13">
    <source>
        <dbReference type="ARBA" id="ARBA00030680"/>
    </source>
</evidence>
<evidence type="ECO:0000313" key="20">
    <source>
        <dbReference type="WBParaSite" id="ASIM_0001442001-mRNA-1"/>
    </source>
</evidence>
<keyword evidence="19" id="KW-1185">Reference proteome</keyword>
<name>A0A0M3K0S1_ANISI</name>
<dbReference type="GO" id="GO:0006096">
    <property type="term" value="P:glycolytic process"/>
    <property type="evidence" value="ECO:0007669"/>
    <property type="project" value="UniProtKB-KW"/>
</dbReference>
<evidence type="ECO:0000256" key="11">
    <source>
        <dbReference type="ARBA" id="ARBA00023128"/>
    </source>
</evidence>
<dbReference type="Gene3D" id="3.40.50.11610">
    <property type="entry name" value="Multifunctional 2-oxoglutarate metabolism enzyme, C-terminal domain"/>
    <property type="match status" value="1"/>
</dbReference>
<dbReference type="FunFam" id="3.40.50.12470:FF:000007">
    <property type="entry name" value="2-oxoglutarate dehydrogenase e1 mitochondrial"/>
    <property type="match status" value="1"/>
</dbReference>
<dbReference type="InterPro" id="IPR001017">
    <property type="entry name" value="DH_E1"/>
</dbReference>
<dbReference type="CDD" id="cd02016">
    <property type="entry name" value="TPP_E1_OGDC_like"/>
    <property type="match status" value="1"/>
</dbReference>
<dbReference type="Pfam" id="PF02779">
    <property type="entry name" value="Transket_pyr"/>
    <property type="match status" value="1"/>
</dbReference>
<comment type="subcellular location">
    <subcellularLocation>
        <location evidence="3">Mitochondrion</location>
    </subcellularLocation>
</comment>
<evidence type="ECO:0000256" key="2">
    <source>
        <dbReference type="ARBA" id="ARBA00001964"/>
    </source>
</evidence>
<dbReference type="InterPro" id="IPR005475">
    <property type="entry name" value="Transketolase-like_Pyr-bd"/>
</dbReference>
<dbReference type="InterPro" id="IPR011603">
    <property type="entry name" value="2oxoglutarate_DH_E1"/>
</dbReference>
<keyword evidence="12" id="KW-0324">Glycolysis</keyword>
<comment type="cofactor">
    <cofactor evidence="1">
        <name>Mg(2+)</name>
        <dbReference type="ChEBI" id="CHEBI:18420"/>
    </cofactor>
</comment>